<dbReference type="PATRIC" id="fig|332950.4.peg.2681"/>
<dbReference type="OrthoDB" id="2187083at2"/>
<dbReference type="AlphaFoldDB" id="A0A1E5GI76"/>
<keyword evidence="1" id="KW-0812">Transmembrane</keyword>
<gene>
    <name evidence="2" type="ORF">BCR25_07810</name>
</gene>
<sequence>MVLLDWFFIGLLSFAMLCFLFVIFCLFYFFTIKKELKKNQWKRRPKNKVKRKRWVRERRLLVSRQKRYFRQALVFLVVMVLSAGSAAYARYYQLTNLTAEDAKVVVQGYLLTEDLEQKLVTITEGGSIEKVYPQFQEVSSLLVTYGNRPVSAGLSTEGAKLLTRYYVSMKYVGMNLSTLSQEQLGQEEVVAGYLKDINKIKERQKEVFTYFKVNESALKQKN</sequence>
<keyword evidence="1" id="KW-1133">Transmembrane helix</keyword>
<name>A0A1E5GI76_9ENTE</name>
<feature type="transmembrane region" description="Helical" evidence="1">
    <location>
        <begin position="68"/>
        <end position="89"/>
    </location>
</feature>
<keyword evidence="3" id="KW-1185">Reference proteome</keyword>
<evidence type="ECO:0000256" key="1">
    <source>
        <dbReference type="SAM" id="Phobius"/>
    </source>
</evidence>
<dbReference type="RefSeq" id="WP_069664137.1">
    <property type="nucleotide sequence ID" value="NZ_JBHUJJ010000001.1"/>
</dbReference>
<comment type="caution">
    <text evidence="2">The sequence shown here is derived from an EMBL/GenBank/DDBJ whole genome shotgun (WGS) entry which is preliminary data.</text>
</comment>
<organism evidence="2 3">
    <name type="scientific">Enterococcus termitis</name>
    <dbReference type="NCBI Taxonomy" id="332950"/>
    <lineage>
        <taxon>Bacteria</taxon>
        <taxon>Bacillati</taxon>
        <taxon>Bacillota</taxon>
        <taxon>Bacilli</taxon>
        <taxon>Lactobacillales</taxon>
        <taxon>Enterococcaceae</taxon>
        <taxon>Enterococcus</taxon>
    </lineage>
</organism>
<dbReference type="Proteomes" id="UP000095094">
    <property type="component" value="Unassembled WGS sequence"/>
</dbReference>
<keyword evidence="1" id="KW-0472">Membrane</keyword>
<protein>
    <submittedName>
        <fullName evidence="2">Uncharacterized protein</fullName>
    </submittedName>
</protein>
<dbReference type="EMBL" id="MIJY01000034">
    <property type="protein sequence ID" value="OEG12436.1"/>
    <property type="molecule type" value="Genomic_DNA"/>
</dbReference>
<reference evidence="3" key="1">
    <citation type="submission" date="2016-09" db="EMBL/GenBank/DDBJ databases">
        <authorList>
            <person name="Gulvik C.A."/>
        </authorList>
    </citation>
    <scope>NUCLEOTIDE SEQUENCE [LARGE SCALE GENOMIC DNA]</scope>
    <source>
        <strain evidence="3">LMG 8895</strain>
    </source>
</reference>
<feature type="transmembrane region" description="Helical" evidence="1">
    <location>
        <begin position="6"/>
        <end position="30"/>
    </location>
</feature>
<evidence type="ECO:0000313" key="3">
    <source>
        <dbReference type="Proteomes" id="UP000095094"/>
    </source>
</evidence>
<proteinExistence type="predicted"/>
<accession>A0A1E5GI76</accession>
<evidence type="ECO:0000313" key="2">
    <source>
        <dbReference type="EMBL" id="OEG12436.1"/>
    </source>
</evidence>